<feature type="compositionally biased region" description="Polar residues" evidence="2">
    <location>
        <begin position="325"/>
        <end position="334"/>
    </location>
</feature>
<dbReference type="InterPro" id="IPR037490">
    <property type="entry name" value="WAP"/>
</dbReference>
<accession>A0A1Q3BGW0</accession>
<feature type="region of interest" description="Disordered" evidence="2">
    <location>
        <begin position="296"/>
        <end position="340"/>
    </location>
</feature>
<dbReference type="PANTHER" id="PTHR33883">
    <property type="entry name" value="WPP DOMAIN-ASSOCIATED PROTEIN"/>
    <property type="match status" value="1"/>
</dbReference>
<sequence length="886" mass="102164">MGSQEVLECSLVAEASAASCNDKSPQISNGVKESENQVVELLEDFDLYFEDIKNRLTISRMVSDSVIRGMVNAIEQEAAEKIAKKELEVARLKETIHLYHVGVHSMHYEPRNTEYAVYSSFPDTIVEHDRMKESIENLRNATKEQLKKLKKDIDQVRKNSPIRKISSGSELVGLGLGGILQEKVSEKWIDVDKTIDSLRTTVESMHKEMDDMVYLSKVSLYWWQLEREFQGEIEDMVITNCIRSMQKEFEEQLGERNTHFYGDKSVKWVEKLEEISGLRQELEVIAKSLSLPEIGQLAPHGSAENGDEFDNSKRNDHLQRKVSGNHVSSSTSLREGNGKHDEPIIIIPENVEFSQLKHMTREELLNYFKTEMTKMKRNHEHKVQEMTEEYFCLKREILRERGSSLPLRKDKEFDILRKKIPMIITRLDDILVENEKFPCVTNDAESIGYLKDKMDFLLSENHHLRDLLEERKREVNRLSSQVSDAGEKMLQHTISEANSLEIIENLKCAIEDANIEASISENVYQCLLSEMMCQMKCHTEESAAPTNCKYDNTSNCKYEDSDMESIIMQELCGVIFKEAYKEAVEEFSFMHIKYINENELRVSFETKAIENEIALRLEVAEKERKKEETLLLVRSTEEKEKLVLETTAALKKEKEQLELAFQELNILRDHTSQQQISILKISAETNIMKGKLVEALEQIESYKAEIHELKQNLELTKKELRETDGEKVMLLAATQEKQKMLSLLEAEERQHRKQMESIMVFVQNFSKLVADCEQRLAEDVKRSSVRLENLSSLMNSLSQKASILKRTGFQCKQRLERRCSDLQKAEAEVDLLGDEVDALLGLLAKIYIALDHYSPILQHYPGIIEILKLVKRELSGESRKSVASAC</sequence>
<evidence type="ECO:0008006" key="5">
    <source>
        <dbReference type="Google" id="ProtNLM"/>
    </source>
</evidence>
<dbReference type="PANTHER" id="PTHR33883:SF10">
    <property type="entry name" value="WPP DOMAIN-ASSOCIATED PROTEIN"/>
    <property type="match status" value="1"/>
</dbReference>
<feature type="coiled-coil region" evidence="1">
    <location>
        <begin position="128"/>
        <end position="159"/>
    </location>
</feature>
<keyword evidence="1" id="KW-0175">Coiled coil</keyword>
<feature type="compositionally biased region" description="Basic and acidic residues" evidence="2">
    <location>
        <begin position="310"/>
        <end position="319"/>
    </location>
</feature>
<reference evidence="4" key="1">
    <citation type="submission" date="2016-04" db="EMBL/GenBank/DDBJ databases">
        <title>Cephalotus genome sequencing.</title>
        <authorList>
            <person name="Fukushima K."/>
            <person name="Hasebe M."/>
            <person name="Fang X."/>
        </authorList>
    </citation>
    <scope>NUCLEOTIDE SEQUENCE [LARGE SCALE GENOMIC DNA]</scope>
    <source>
        <strain evidence="4">cv. St1</strain>
    </source>
</reference>
<dbReference type="FunCoup" id="A0A1Q3BGW0">
    <property type="interactions" value="454"/>
</dbReference>
<evidence type="ECO:0000313" key="3">
    <source>
        <dbReference type="EMBL" id="GAV67240.1"/>
    </source>
</evidence>
<dbReference type="STRING" id="3775.A0A1Q3BGW0"/>
<feature type="coiled-coil region" evidence="1">
    <location>
        <begin position="619"/>
        <end position="750"/>
    </location>
</feature>
<dbReference type="OrthoDB" id="619142at2759"/>
<gene>
    <name evidence="3" type="ORF">CFOL_v3_10746</name>
</gene>
<evidence type="ECO:0000256" key="1">
    <source>
        <dbReference type="SAM" id="Coils"/>
    </source>
</evidence>
<evidence type="ECO:0000256" key="2">
    <source>
        <dbReference type="SAM" id="MobiDB-lite"/>
    </source>
</evidence>
<feature type="coiled-coil region" evidence="1">
    <location>
        <begin position="369"/>
        <end position="396"/>
    </location>
</feature>
<dbReference type="EMBL" id="BDDD01000530">
    <property type="protein sequence ID" value="GAV67240.1"/>
    <property type="molecule type" value="Genomic_DNA"/>
</dbReference>
<dbReference type="Proteomes" id="UP000187406">
    <property type="component" value="Unassembled WGS sequence"/>
</dbReference>
<protein>
    <recommendedName>
        <fullName evidence="5">WPP domain-associated protein</fullName>
    </recommendedName>
</protein>
<feature type="coiled-coil region" evidence="1">
    <location>
        <begin position="461"/>
        <end position="488"/>
    </location>
</feature>
<keyword evidence="4" id="KW-1185">Reference proteome</keyword>
<proteinExistence type="predicted"/>
<feature type="coiled-coil region" evidence="1">
    <location>
        <begin position="787"/>
        <end position="842"/>
    </location>
</feature>
<dbReference type="AlphaFoldDB" id="A0A1Q3BGW0"/>
<dbReference type="InParanoid" id="A0A1Q3BGW0"/>
<organism evidence="3 4">
    <name type="scientific">Cephalotus follicularis</name>
    <name type="common">Albany pitcher plant</name>
    <dbReference type="NCBI Taxonomy" id="3775"/>
    <lineage>
        <taxon>Eukaryota</taxon>
        <taxon>Viridiplantae</taxon>
        <taxon>Streptophyta</taxon>
        <taxon>Embryophyta</taxon>
        <taxon>Tracheophyta</taxon>
        <taxon>Spermatophyta</taxon>
        <taxon>Magnoliopsida</taxon>
        <taxon>eudicotyledons</taxon>
        <taxon>Gunneridae</taxon>
        <taxon>Pentapetalae</taxon>
        <taxon>rosids</taxon>
        <taxon>fabids</taxon>
        <taxon>Oxalidales</taxon>
        <taxon>Cephalotaceae</taxon>
        <taxon>Cephalotus</taxon>
    </lineage>
</organism>
<evidence type="ECO:0000313" key="4">
    <source>
        <dbReference type="Proteomes" id="UP000187406"/>
    </source>
</evidence>
<comment type="caution">
    <text evidence="3">The sequence shown here is derived from an EMBL/GenBank/DDBJ whole genome shotgun (WGS) entry which is preliminary data.</text>
</comment>
<name>A0A1Q3BGW0_CEPFO</name>